<accession>A0ABU1G315</accession>
<reference evidence="1 2" key="1">
    <citation type="submission" date="2023-04" db="EMBL/GenBank/DDBJ databases">
        <title>A long-awaited taxogenomic arrangement of the family Halomonadaceae.</title>
        <authorList>
            <person name="De La Haba R."/>
            <person name="Chuvochina M."/>
            <person name="Wittouck S."/>
            <person name="Arahal D.R."/>
            <person name="Sanchez-Porro C."/>
            <person name="Hugenholtz P."/>
            <person name="Ventosa A."/>
        </authorList>
    </citation>
    <scope>NUCLEOTIDE SEQUENCE [LARGE SCALE GENOMIC DNA]</scope>
    <source>
        <strain evidence="1 2">DSM 23530</strain>
    </source>
</reference>
<evidence type="ECO:0000313" key="2">
    <source>
        <dbReference type="Proteomes" id="UP001264519"/>
    </source>
</evidence>
<dbReference type="EMBL" id="JARWAK010000008">
    <property type="protein sequence ID" value="MDR5867279.1"/>
    <property type="molecule type" value="Genomic_DNA"/>
</dbReference>
<keyword evidence="2" id="KW-1185">Reference proteome</keyword>
<sequence>MALPKQPVQDGLFAVEHDISLSEATAYRRGREARDRGASLHSLALSTYDAWFAAGWHDQDIEMGNRVIPTQEVAA</sequence>
<comment type="caution">
    <text evidence="1">The sequence shown here is derived from an EMBL/GenBank/DDBJ whole genome shotgun (WGS) entry which is preliminary data.</text>
</comment>
<gene>
    <name evidence="1" type="ORF">QC818_10800</name>
</gene>
<protein>
    <submittedName>
        <fullName evidence="1">Uncharacterized protein</fullName>
    </submittedName>
</protein>
<dbReference type="Proteomes" id="UP001264519">
    <property type="component" value="Unassembled WGS sequence"/>
</dbReference>
<evidence type="ECO:0000313" key="1">
    <source>
        <dbReference type="EMBL" id="MDR5867279.1"/>
    </source>
</evidence>
<organism evidence="1 2">
    <name type="scientific">Halomonas koreensis</name>
    <dbReference type="NCBI Taxonomy" id="245385"/>
    <lineage>
        <taxon>Bacteria</taxon>
        <taxon>Pseudomonadati</taxon>
        <taxon>Pseudomonadota</taxon>
        <taxon>Gammaproteobacteria</taxon>
        <taxon>Oceanospirillales</taxon>
        <taxon>Halomonadaceae</taxon>
        <taxon>Halomonas</taxon>
    </lineage>
</organism>
<proteinExistence type="predicted"/>
<dbReference type="RefSeq" id="WP_309652872.1">
    <property type="nucleotide sequence ID" value="NZ_JARWAK010000008.1"/>
</dbReference>
<name>A0ABU1G315_9GAMM</name>